<reference evidence="2" key="1">
    <citation type="submission" date="2017-07" db="EMBL/GenBank/DDBJ databases">
        <title>The cable genome - Insights into the physiology and evolution of filamentous bacteria capable of sulfide oxidation via long distance electron transfer.</title>
        <authorList>
            <person name="Thorup C."/>
            <person name="Bjerg J.T."/>
            <person name="Schreiber L."/>
            <person name="Nielsen L.P."/>
            <person name="Kjeldsen K.U."/>
            <person name="Boesen T."/>
            <person name="Boggild A."/>
            <person name="Meysman F."/>
            <person name="Geelhoed J."/>
            <person name="Schramm A."/>
        </authorList>
    </citation>
    <scope>NUCLEOTIDE SEQUENCE [LARGE SCALE GENOMIC DNA]</scope>
    <source>
        <strain evidence="2">GS</strain>
    </source>
</reference>
<protein>
    <submittedName>
        <fullName evidence="2">Ferritin-like</fullName>
    </submittedName>
</protein>
<sequence>MISLDTPKIWTKKLVQEHAQAAAAVELYTLPLYLTAMASIKDAGSEASRIVFSVAIEEMLHLQIAANLCTALDAPPNFRPPQYGADVPHIKPYDPETGERGFLNAVLGPLDDERLNTMLDIENPEETPADTAIDHTTPQHPYSSIGEMYDGLMVGIKQVGVEQFSWITRHQQAHWSEQHFPQIIANYADARNAVQAVTNQGEGHILEGVLKSPPWTEKNFPIPPFYRLMYDPNDPEPYNGYAHFGRFLKLKNDRLPDIYSGIDDPTDPIHKPLQQNFFQLLMMLETLWGNGGANFGGSEALWSVMQGVMKKLVVNARACWKAGVIPNWFDLAAIGK</sequence>
<organism evidence="2 3">
    <name type="scientific">Candidatus Electronema aureum</name>
    <dbReference type="NCBI Taxonomy" id="2005002"/>
    <lineage>
        <taxon>Bacteria</taxon>
        <taxon>Pseudomonadati</taxon>
        <taxon>Thermodesulfobacteriota</taxon>
        <taxon>Desulfobulbia</taxon>
        <taxon>Desulfobulbales</taxon>
        <taxon>Desulfobulbaceae</taxon>
        <taxon>Candidatus Electronema</taxon>
    </lineage>
</organism>
<keyword evidence="3" id="KW-1185">Reference proteome</keyword>
<dbReference type="PANTHER" id="PTHR34400">
    <property type="match status" value="1"/>
</dbReference>
<evidence type="ECO:0000313" key="2">
    <source>
        <dbReference type="EMBL" id="TAA74151.1"/>
    </source>
</evidence>
<comment type="caution">
    <text evidence="2">The sequence shown here is derived from an EMBL/GenBank/DDBJ whole genome shotgun (WGS) entry which is preliminary data.</text>
</comment>
<proteinExistence type="predicted"/>
<dbReference type="Gene3D" id="1.20.1260.10">
    <property type="match status" value="1"/>
</dbReference>
<dbReference type="InterPro" id="IPR012347">
    <property type="entry name" value="Ferritin-like"/>
</dbReference>
<dbReference type="PANTHER" id="PTHR34400:SF4">
    <property type="entry name" value="MEMBRANE PROTEIN"/>
    <property type="match status" value="1"/>
</dbReference>
<dbReference type="InterPro" id="IPR026820">
    <property type="entry name" value="VioB/RebD_dom"/>
</dbReference>
<accession>A0A521FZV9</accession>
<feature type="domain" description="Iminophenyl-pyruvate dimer synthase" evidence="1">
    <location>
        <begin position="20"/>
        <end position="204"/>
    </location>
</feature>
<evidence type="ECO:0000313" key="3">
    <source>
        <dbReference type="Proteomes" id="UP000316238"/>
    </source>
</evidence>
<dbReference type="AlphaFoldDB" id="A0A521FZV9"/>
<gene>
    <name evidence="2" type="ORF">CDV28_1374</name>
</gene>
<dbReference type="Proteomes" id="UP000316238">
    <property type="component" value="Unassembled WGS sequence"/>
</dbReference>
<dbReference type="Pfam" id="PF12902">
    <property type="entry name" value="Ferritin-like"/>
    <property type="match status" value="1"/>
</dbReference>
<evidence type="ECO:0000259" key="1">
    <source>
        <dbReference type="Pfam" id="PF12902"/>
    </source>
</evidence>
<dbReference type="EMBL" id="NQJD01000037">
    <property type="protein sequence ID" value="TAA74151.1"/>
    <property type="molecule type" value="Genomic_DNA"/>
</dbReference>
<name>A0A521FZV9_9BACT</name>